<dbReference type="GO" id="GO:0005886">
    <property type="term" value="C:plasma membrane"/>
    <property type="evidence" value="ECO:0007669"/>
    <property type="project" value="UniProtKB-SubCell"/>
</dbReference>
<proteinExistence type="inferred from homology"/>
<reference evidence="8" key="1">
    <citation type="submission" date="2015-09" db="EMBL/GenBank/DDBJ databases">
        <authorList>
            <person name="Rodrigo-Torres Lidia"/>
            <person name="Arahal R.David."/>
        </authorList>
    </citation>
    <scope>NUCLEOTIDE SEQUENCE [LARGE SCALE GENOMIC DNA]</scope>
    <source>
        <strain evidence="8">CECT 7735</strain>
    </source>
</reference>
<dbReference type="InterPro" id="IPR002994">
    <property type="entry name" value="Surf1/Shy1"/>
</dbReference>
<accession>A0A0P1I4H1</accession>
<keyword evidence="6" id="KW-1003">Cell membrane</keyword>
<dbReference type="InterPro" id="IPR045214">
    <property type="entry name" value="Surf1/Surf4"/>
</dbReference>
<evidence type="ECO:0000256" key="5">
    <source>
        <dbReference type="ARBA" id="ARBA00023136"/>
    </source>
</evidence>
<evidence type="ECO:0000313" key="7">
    <source>
        <dbReference type="EMBL" id="CUJ89452.1"/>
    </source>
</evidence>
<dbReference type="EMBL" id="CYTW01000001">
    <property type="protein sequence ID" value="CUJ89452.1"/>
    <property type="molecule type" value="Genomic_DNA"/>
</dbReference>
<evidence type="ECO:0000256" key="3">
    <source>
        <dbReference type="ARBA" id="ARBA00022692"/>
    </source>
</evidence>
<evidence type="ECO:0000256" key="6">
    <source>
        <dbReference type="RuleBase" id="RU363076"/>
    </source>
</evidence>
<dbReference type="Pfam" id="PF02104">
    <property type="entry name" value="SURF1"/>
    <property type="match status" value="1"/>
</dbReference>
<gene>
    <name evidence="7" type="ORF">PH7735_01084</name>
</gene>
<dbReference type="Proteomes" id="UP000051870">
    <property type="component" value="Unassembled WGS sequence"/>
</dbReference>
<organism evidence="7 8">
    <name type="scientific">Shimia thalassica</name>
    <dbReference type="NCBI Taxonomy" id="1715693"/>
    <lineage>
        <taxon>Bacteria</taxon>
        <taxon>Pseudomonadati</taxon>
        <taxon>Pseudomonadota</taxon>
        <taxon>Alphaproteobacteria</taxon>
        <taxon>Rhodobacterales</taxon>
        <taxon>Roseobacteraceae</taxon>
    </lineage>
</organism>
<keyword evidence="4 6" id="KW-1133">Transmembrane helix</keyword>
<keyword evidence="8" id="KW-1185">Reference proteome</keyword>
<comment type="similarity">
    <text evidence="2 6">Belongs to the SURF1 family.</text>
</comment>
<sequence length="225" mass="25033">MPRYLLPLIFGIVGTAILVSLGNWQVRRLAEKEAYLSAIDARIADAPVEVPAIPDPVEDRFLPVSATGVLTADELHVLVSVKKVGPGYRIVSAFEMEDGRRIMVDRGFVRTPQKEATRYTGPATVIGNLHWPEEIDSFTPENDITGNIWFARDVPAMAAALDTEPVLVILRETSENDTTVTPLPVDSSGIPNDHLQYIVTWYGLAIVWAAMTLYYLRRMRKTKKA</sequence>
<evidence type="ECO:0000256" key="2">
    <source>
        <dbReference type="ARBA" id="ARBA00007165"/>
    </source>
</evidence>
<dbReference type="RefSeq" id="WP_058311156.1">
    <property type="nucleotide sequence ID" value="NZ_CYTW01000001.1"/>
</dbReference>
<dbReference type="STRING" id="1715693.PH7735_01084"/>
<evidence type="ECO:0000313" key="8">
    <source>
        <dbReference type="Proteomes" id="UP000051870"/>
    </source>
</evidence>
<keyword evidence="3 6" id="KW-0812">Transmembrane</keyword>
<name>A0A0P1I4H1_9RHOB</name>
<protein>
    <recommendedName>
        <fullName evidence="6">SURF1-like protein</fullName>
    </recommendedName>
</protein>
<dbReference type="PANTHER" id="PTHR23427">
    <property type="entry name" value="SURFEIT LOCUS PROTEIN"/>
    <property type="match status" value="1"/>
</dbReference>
<evidence type="ECO:0000256" key="4">
    <source>
        <dbReference type="ARBA" id="ARBA00022989"/>
    </source>
</evidence>
<dbReference type="AlphaFoldDB" id="A0A0P1I4H1"/>
<keyword evidence="5 6" id="KW-0472">Membrane</keyword>
<dbReference type="CDD" id="cd06662">
    <property type="entry name" value="SURF1"/>
    <property type="match status" value="1"/>
</dbReference>
<comment type="caution">
    <text evidence="6">Lacks conserved residue(s) required for the propagation of feature annotation.</text>
</comment>
<dbReference type="PROSITE" id="PS50895">
    <property type="entry name" value="SURF1"/>
    <property type="match status" value="1"/>
</dbReference>
<feature type="transmembrane region" description="Helical" evidence="6">
    <location>
        <begin position="195"/>
        <end position="216"/>
    </location>
</feature>
<comment type="subcellular location">
    <subcellularLocation>
        <location evidence="6">Cell membrane</location>
        <topology evidence="6">Multi-pass membrane protein</topology>
    </subcellularLocation>
    <subcellularLocation>
        <location evidence="1">Membrane</location>
    </subcellularLocation>
</comment>
<dbReference type="PANTHER" id="PTHR23427:SF2">
    <property type="entry name" value="SURFEIT LOCUS PROTEIN 1"/>
    <property type="match status" value="1"/>
</dbReference>
<dbReference type="GeneID" id="83880147"/>
<evidence type="ECO:0000256" key="1">
    <source>
        <dbReference type="ARBA" id="ARBA00004370"/>
    </source>
</evidence>